<dbReference type="PROSITE" id="PS51194">
    <property type="entry name" value="HELICASE_CTER"/>
    <property type="match status" value="1"/>
</dbReference>
<dbReference type="InParanoid" id="S2KHI4"/>
<dbReference type="GO" id="GO:0016817">
    <property type="term" value="F:hydrolase activity, acting on acid anhydrides"/>
    <property type="evidence" value="ECO:0007669"/>
    <property type="project" value="InterPro"/>
</dbReference>
<dbReference type="FunCoup" id="S2KHI4">
    <property type="interactions" value="540"/>
</dbReference>
<evidence type="ECO:0000259" key="14">
    <source>
        <dbReference type="PROSITE" id="PS51194"/>
    </source>
</evidence>
<evidence type="ECO:0000256" key="1">
    <source>
        <dbReference type="ARBA" id="ARBA00004123"/>
    </source>
</evidence>
<dbReference type="GO" id="GO:0003677">
    <property type="term" value="F:DNA binding"/>
    <property type="evidence" value="ECO:0007669"/>
    <property type="project" value="UniProtKB-KW"/>
</dbReference>
<organism evidence="15 16">
    <name type="scientific">Mucor circinelloides f. circinelloides (strain 1006PhL)</name>
    <name type="common">Mucormycosis agent</name>
    <name type="synonym">Calyptromyces circinelloides</name>
    <dbReference type="NCBI Taxonomy" id="1220926"/>
    <lineage>
        <taxon>Eukaryota</taxon>
        <taxon>Fungi</taxon>
        <taxon>Fungi incertae sedis</taxon>
        <taxon>Mucoromycota</taxon>
        <taxon>Mucoromycotina</taxon>
        <taxon>Mucoromycetes</taxon>
        <taxon>Mucorales</taxon>
        <taxon>Mucorineae</taxon>
        <taxon>Mucoraceae</taxon>
        <taxon>Mucor</taxon>
    </lineage>
</organism>
<feature type="region of interest" description="Disordered" evidence="12">
    <location>
        <begin position="1"/>
        <end position="169"/>
    </location>
</feature>
<dbReference type="InterPro" id="IPR027417">
    <property type="entry name" value="P-loop_NTPase"/>
</dbReference>
<dbReference type="EMBL" id="KE123904">
    <property type="protein sequence ID" value="EPB91870.1"/>
    <property type="molecule type" value="Genomic_DNA"/>
</dbReference>
<evidence type="ECO:0000256" key="9">
    <source>
        <dbReference type="ARBA" id="ARBA00023125"/>
    </source>
</evidence>
<dbReference type="FunFam" id="3.40.50.300:FF:000332">
    <property type="entry name" value="DNA repair and recombination protein RAD54-like"/>
    <property type="match status" value="1"/>
</dbReference>
<feature type="compositionally biased region" description="Polar residues" evidence="12">
    <location>
        <begin position="1"/>
        <end position="12"/>
    </location>
</feature>
<name>S2KHI4_MUCC1</name>
<reference evidence="16" key="1">
    <citation type="submission" date="2013-05" db="EMBL/GenBank/DDBJ databases">
        <title>The Genome sequence of Mucor circinelloides f. circinelloides 1006PhL.</title>
        <authorList>
            <consortium name="The Broad Institute Genomics Platform"/>
            <person name="Cuomo C."/>
            <person name="Earl A."/>
            <person name="Findley K."/>
            <person name="Lee S.C."/>
            <person name="Walker B."/>
            <person name="Young S."/>
            <person name="Zeng Q."/>
            <person name="Gargeya S."/>
            <person name="Fitzgerald M."/>
            <person name="Haas B."/>
            <person name="Abouelleil A."/>
            <person name="Allen A.W."/>
            <person name="Alvarado L."/>
            <person name="Arachchi H.M."/>
            <person name="Berlin A.M."/>
            <person name="Chapman S.B."/>
            <person name="Gainer-Dewar J."/>
            <person name="Goldberg J."/>
            <person name="Griggs A."/>
            <person name="Gujja S."/>
            <person name="Hansen M."/>
            <person name="Howarth C."/>
            <person name="Imamovic A."/>
            <person name="Ireland A."/>
            <person name="Larimer J."/>
            <person name="McCowan C."/>
            <person name="Murphy C."/>
            <person name="Pearson M."/>
            <person name="Poon T.W."/>
            <person name="Priest M."/>
            <person name="Roberts A."/>
            <person name="Saif S."/>
            <person name="Shea T."/>
            <person name="Sisk P."/>
            <person name="Sykes S."/>
            <person name="Wortman J."/>
            <person name="Nusbaum C."/>
            <person name="Birren B."/>
        </authorList>
    </citation>
    <scope>NUCLEOTIDE SEQUENCE [LARGE SCALE GENOMIC DNA]</scope>
    <source>
        <strain evidence="16">1006PhL</strain>
    </source>
</reference>
<keyword evidence="6" id="KW-0378">Hydrolase</keyword>
<comment type="similarity">
    <text evidence="2">Belongs to the SNF2/RAD54 helicase family.</text>
</comment>
<dbReference type="VEuPathDB" id="FungiDB:HMPREF1544_01163"/>
<feature type="domain" description="Helicase C-terminal" evidence="14">
    <location>
        <begin position="679"/>
        <end position="832"/>
    </location>
</feature>
<dbReference type="PANTHER" id="PTHR45629:SF7">
    <property type="entry name" value="DNA EXCISION REPAIR PROTEIN ERCC-6-RELATED"/>
    <property type="match status" value="1"/>
</dbReference>
<dbReference type="InterPro" id="IPR038718">
    <property type="entry name" value="SNF2-like_sf"/>
</dbReference>
<dbReference type="Gene3D" id="3.40.50.10810">
    <property type="entry name" value="Tandem AAA-ATPase domain"/>
    <property type="match status" value="1"/>
</dbReference>
<keyword evidence="16" id="KW-1185">Reference proteome</keyword>
<evidence type="ECO:0000313" key="15">
    <source>
        <dbReference type="EMBL" id="EPB91870.1"/>
    </source>
</evidence>
<evidence type="ECO:0000256" key="3">
    <source>
        <dbReference type="ARBA" id="ARBA00022553"/>
    </source>
</evidence>
<dbReference type="AlphaFoldDB" id="S2KHI4"/>
<evidence type="ECO:0000256" key="12">
    <source>
        <dbReference type="SAM" id="MobiDB-lite"/>
    </source>
</evidence>
<keyword evidence="4" id="KW-0547">Nucleotide-binding</keyword>
<proteinExistence type="inferred from homology"/>
<evidence type="ECO:0000256" key="4">
    <source>
        <dbReference type="ARBA" id="ARBA00022741"/>
    </source>
</evidence>
<dbReference type="InterPro" id="IPR050496">
    <property type="entry name" value="SNF2_RAD54_helicase_repair"/>
</dbReference>
<dbReference type="GO" id="GO:0015616">
    <property type="term" value="F:DNA translocase activity"/>
    <property type="evidence" value="ECO:0007669"/>
    <property type="project" value="TreeGrafter"/>
</dbReference>
<dbReference type="OMA" id="YTEHERM"/>
<dbReference type="SUPFAM" id="SSF52540">
    <property type="entry name" value="P-loop containing nucleoside triphosphate hydrolases"/>
    <property type="match status" value="2"/>
</dbReference>
<feature type="compositionally biased region" description="Low complexity" evidence="12">
    <location>
        <begin position="41"/>
        <end position="53"/>
    </location>
</feature>
<dbReference type="FunFam" id="3.40.50.10810:FF:000010">
    <property type="entry name" value="DNA repair and recombination protein RAD54-like"/>
    <property type="match status" value="1"/>
</dbReference>
<keyword evidence="11" id="KW-0539">Nucleus</keyword>
<evidence type="ECO:0000256" key="11">
    <source>
        <dbReference type="ARBA" id="ARBA00023242"/>
    </source>
</evidence>
<feature type="compositionally biased region" description="Acidic residues" evidence="12">
    <location>
        <begin position="110"/>
        <end position="126"/>
    </location>
</feature>
<keyword evidence="3" id="KW-0597">Phosphoprotein</keyword>
<dbReference type="InterPro" id="IPR001650">
    <property type="entry name" value="Helicase_C-like"/>
</dbReference>
<dbReference type="SMART" id="SM00490">
    <property type="entry name" value="HELICc"/>
    <property type="match status" value="1"/>
</dbReference>
<dbReference type="GO" id="GO:0004386">
    <property type="term" value="F:helicase activity"/>
    <property type="evidence" value="ECO:0007669"/>
    <property type="project" value="UniProtKB-KW"/>
</dbReference>
<evidence type="ECO:0000256" key="7">
    <source>
        <dbReference type="ARBA" id="ARBA00022806"/>
    </source>
</evidence>
<keyword evidence="7" id="KW-0347">Helicase</keyword>
<sequence>MISKAQTPLRTSNRPKKPIVSIPIHIDSSSDEEDIYRPIARKQVQQKRSVVQENSDESEEDEEFQPVIRKQPSKVYSSSDESEQRDKRPAVKTAKPAIPKQPSKARESSDESDLEVDDDEDEDDEFQSVQKPTVKPNDRKRTITSVSSEESDYNDSEDDDAEEDDHKHVVKKSRTVLKSISNNTVKSYIVTKFSPLPNSRIKKNHDARSILSKKFKVPTMMAPTATTTAATKDGKPLKAVGKKPSALPTFMPPTSSEFGEKKTLGIRRRAGHMLRALYDHTAEGAIVLWDPDNQPVQEEIKITTDKPKKGKSLAEILGLKKEKTKLVHVVVDPALTRVLRPHQVEGVKFLYQCTTGKVYPEAYGCIMADEMGLGKTLQCIALVWTLLQQSEEAGKSTIQKAIITCPSSLVKNWANEFVKWLGATRVQPLTVDVGNSKEKITAVKRWGANQGKNSILIISYESLRAYTKYLKKTSIGVLLCDEGHRLKNRESKLFQELNSLNVTRRVILSGTPIQNDLSEYYALLDFANPGLLGTPNEFRRNYENPILRGRDADATEKEREISDEKVAEFWNIVSKFTIRRTNDILTKYLPVKYEHVVFCKLAPLQESLYNVFLESPEMKSLMRGGGCQALKNITLLKKLCNHPNLLNLPEDLQGCQSVLPSNYFNQGKVDASLSGKFTVLARMLARIKKDTKDKIVLISNYTQTLDLFETFCQQNQYGVLRLDGTMTINKRQKLVDQFNDPEGEEFVFLLSSKAGGCGLNLIGANRLVLFDPDWNPAADQQALARVWRDGQKKDCFIYRFIASGTIEEKIFQRQSHKQSLSNCVVDEATDMERHFSVADMRRLFTLHTKSESETHDTFKCKRCILGKQHTPAENMNYGDSSTWNHYDKELIKLPDPILISEAQKGIVSYVFQFISHLK</sequence>
<dbReference type="PANTHER" id="PTHR45629">
    <property type="entry name" value="SNF2/RAD54 FAMILY MEMBER"/>
    <property type="match status" value="1"/>
</dbReference>
<feature type="region of interest" description="Disordered" evidence="12">
    <location>
        <begin position="231"/>
        <end position="254"/>
    </location>
</feature>
<protein>
    <submittedName>
        <fullName evidence="15">DNA repair and recombination protein RAD54 and RAD54-like protein</fullName>
    </submittedName>
</protein>
<evidence type="ECO:0000256" key="2">
    <source>
        <dbReference type="ARBA" id="ARBA00007025"/>
    </source>
</evidence>
<dbReference type="Pfam" id="PF00271">
    <property type="entry name" value="Helicase_C"/>
    <property type="match status" value="1"/>
</dbReference>
<keyword evidence="10" id="KW-0234">DNA repair</keyword>
<dbReference type="Proteomes" id="UP000014254">
    <property type="component" value="Unassembled WGS sequence"/>
</dbReference>
<dbReference type="GO" id="GO:0045003">
    <property type="term" value="P:double-strand break repair via synthesis-dependent strand annealing"/>
    <property type="evidence" value="ECO:0007669"/>
    <property type="project" value="TreeGrafter"/>
</dbReference>
<dbReference type="STRING" id="1220926.S2KHI4"/>
<dbReference type="GO" id="GO:0005634">
    <property type="term" value="C:nucleus"/>
    <property type="evidence" value="ECO:0007669"/>
    <property type="project" value="UniProtKB-SubCell"/>
</dbReference>
<evidence type="ECO:0000313" key="16">
    <source>
        <dbReference type="Proteomes" id="UP000014254"/>
    </source>
</evidence>
<keyword evidence="5" id="KW-0227">DNA damage</keyword>
<dbReference type="Gene3D" id="1.20.120.850">
    <property type="entry name" value="SWI2/SNF2 ATPases, N-terminal domain"/>
    <property type="match status" value="1"/>
</dbReference>
<dbReference type="Pfam" id="PF08658">
    <property type="entry name" value="Rad54_N"/>
    <property type="match status" value="1"/>
</dbReference>
<evidence type="ECO:0000256" key="8">
    <source>
        <dbReference type="ARBA" id="ARBA00022840"/>
    </source>
</evidence>
<dbReference type="InterPro" id="IPR049730">
    <property type="entry name" value="SNF2/RAD54-like_C"/>
</dbReference>
<keyword evidence="9" id="KW-0238">DNA-binding</keyword>
<dbReference type="GO" id="GO:0005524">
    <property type="term" value="F:ATP binding"/>
    <property type="evidence" value="ECO:0007669"/>
    <property type="project" value="UniProtKB-KW"/>
</dbReference>
<dbReference type="InterPro" id="IPR014001">
    <property type="entry name" value="Helicase_ATP-bd"/>
</dbReference>
<feature type="compositionally biased region" description="Acidic residues" evidence="12">
    <location>
        <begin position="54"/>
        <end position="64"/>
    </location>
</feature>
<dbReference type="CDD" id="cd18793">
    <property type="entry name" value="SF2_C_SNF"/>
    <property type="match status" value="1"/>
</dbReference>
<evidence type="ECO:0000256" key="6">
    <source>
        <dbReference type="ARBA" id="ARBA00022801"/>
    </source>
</evidence>
<dbReference type="InterPro" id="IPR000330">
    <property type="entry name" value="SNF2_N"/>
</dbReference>
<dbReference type="PROSITE" id="PS51192">
    <property type="entry name" value="HELICASE_ATP_BIND_1"/>
    <property type="match status" value="1"/>
</dbReference>
<feature type="compositionally biased region" description="Acidic residues" evidence="12">
    <location>
        <begin position="149"/>
        <end position="163"/>
    </location>
</feature>
<dbReference type="Pfam" id="PF00176">
    <property type="entry name" value="SNF2-rel_dom"/>
    <property type="match status" value="1"/>
</dbReference>
<evidence type="ECO:0000256" key="10">
    <source>
        <dbReference type="ARBA" id="ARBA00023204"/>
    </source>
</evidence>
<comment type="subcellular location">
    <subcellularLocation>
        <location evidence="1">Nucleus</location>
    </subcellularLocation>
</comment>
<evidence type="ECO:0000256" key="5">
    <source>
        <dbReference type="ARBA" id="ARBA00022763"/>
    </source>
</evidence>
<dbReference type="SMART" id="SM00487">
    <property type="entry name" value="DEXDc"/>
    <property type="match status" value="1"/>
</dbReference>
<accession>S2KHI4</accession>
<dbReference type="InterPro" id="IPR013967">
    <property type="entry name" value="Rad54_N"/>
</dbReference>
<gene>
    <name evidence="15" type="ORF">HMPREF1544_01163</name>
</gene>
<feature type="domain" description="Helicase ATP-binding" evidence="13">
    <location>
        <begin position="356"/>
        <end position="530"/>
    </location>
</feature>
<keyword evidence="8" id="KW-0067">ATP-binding</keyword>
<evidence type="ECO:0000259" key="13">
    <source>
        <dbReference type="PROSITE" id="PS51192"/>
    </source>
</evidence>
<dbReference type="GO" id="GO:0007131">
    <property type="term" value="P:reciprocal meiotic recombination"/>
    <property type="evidence" value="ECO:0007669"/>
    <property type="project" value="TreeGrafter"/>
</dbReference>
<dbReference type="Gene3D" id="3.40.50.300">
    <property type="entry name" value="P-loop containing nucleotide triphosphate hydrolases"/>
    <property type="match status" value="1"/>
</dbReference>
<dbReference type="OrthoDB" id="413460at2759"/>
<dbReference type="eggNOG" id="KOG0390">
    <property type="taxonomic scope" value="Eukaryota"/>
</dbReference>